<dbReference type="SUPFAM" id="SSF52833">
    <property type="entry name" value="Thioredoxin-like"/>
    <property type="match status" value="2"/>
</dbReference>
<name>A0AAD9PL14_9APIC</name>
<dbReference type="EC" id="5.3.4.1" evidence="3"/>
<feature type="signal peptide" evidence="7">
    <location>
        <begin position="1"/>
        <end position="20"/>
    </location>
</feature>
<comment type="catalytic activity">
    <reaction evidence="1">
        <text>Catalyzes the rearrangement of -S-S- bonds in proteins.</text>
        <dbReference type="EC" id="5.3.4.1"/>
    </reaction>
</comment>
<dbReference type="InterPro" id="IPR036249">
    <property type="entry name" value="Thioredoxin-like_sf"/>
</dbReference>
<dbReference type="InterPro" id="IPR017937">
    <property type="entry name" value="Thioredoxin_CS"/>
</dbReference>
<evidence type="ECO:0000256" key="6">
    <source>
        <dbReference type="ARBA" id="ARBA00023284"/>
    </source>
</evidence>
<proteinExistence type="predicted"/>
<evidence type="ECO:0000256" key="3">
    <source>
        <dbReference type="ARBA" id="ARBA00012723"/>
    </source>
</evidence>
<dbReference type="GO" id="GO:0003756">
    <property type="term" value="F:protein disulfide isomerase activity"/>
    <property type="evidence" value="ECO:0007669"/>
    <property type="project" value="UniProtKB-EC"/>
</dbReference>
<reference evidence="9" key="1">
    <citation type="journal article" date="2023" name="Nat. Microbiol.">
        <title>Babesia duncani multi-omics identifies virulence factors and drug targets.</title>
        <authorList>
            <person name="Singh P."/>
            <person name="Lonardi S."/>
            <person name="Liang Q."/>
            <person name="Vydyam P."/>
            <person name="Khabirova E."/>
            <person name="Fang T."/>
            <person name="Gihaz S."/>
            <person name="Thekkiniath J."/>
            <person name="Munshi M."/>
            <person name="Abel S."/>
            <person name="Ciampossin L."/>
            <person name="Batugedara G."/>
            <person name="Gupta M."/>
            <person name="Lu X.M."/>
            <person name="Lenz T."/>
            <person name="Chakravarty S."/>
            <person name="Cornillot E."/>
            <person name="Hu Y."/>
            <person name="Ma W."/>
            <person name="Gonzalez L.M."/>
            <person name="Sanchez S."/>
            <person name="Estrada K."/>
            <person name="Sanchez-Flores A."/>
            <person name="Montero E."/>
            <person name="Harb O.S."/>
            <person name="Le Roch K.G."/>
            <person name="Mamoun C.B."/>
        </authorList>
    </citation>
    <scope>NUCLEOTIDE SEQUENCE</scope>
    <source>
        <strain evidence="9">WA1</strain>
    </source>
</reference>
<comment type="subcellular location">
    <subcellularLocation>
        <location evidence="2">Endoplasmic reticulum lumen</location>
    </subcellularLocation>
</comment>
<dbReference type="PROSITE" id="PS00194">
    <property type="entry name" value="THIOREDOXIN_1"/>
    <property type="match status" value="2"/>
</dbReference>
<accession>A0AAD9PL14</accession>
<keyword evidence="10" id="KW-1185">Reference proteome</keyword>
<dbReference type="PROSITE" id="PS51352">
    <property type="entry name" value="THIOREDOXIN_2"/>
    <property type="match status" value="2"/>
</dbReference>
<dbReference type="GO" id="GO:0034976">
    <property type="term" value="P:response to endoplasmic reticulum stress"/>
    <property type="evidence" value="ECO:0007669"/>
    <property type="project" value="TreeGrafter"/>
</dbReference>
<dbReference type="Proteomes" id="UP001214638">
    <property type="component" value="Unassembled WGS sequence"/>
</dbReference>
<dbReference type="Gene3D" id="3.40.30.10">
    <property type="entry name" value="Glutaredoxin"/>
    <property type="match status" value="3"/>
</dbReference>
<dbReference type="KEGG" id="bdw:94336337"/>
<evidence type="ECO:0000313" key="9">
    <source>
        <dbReference type="EMBL" id="KAK2196790.1"/>
    </source>
</evidence>
<keyword evidence="6" id="KW-0676">Redox-active center</keyword>
<keyword evidence="4" id="KW-1015">Disulfide bond</keyword>
<evidence type="ECO:0000256" key="2">
    <source>
        <dbReference type="ARBA" id="ARBA00004319"/>
    </source>
</evidence>
<dbReference type="EMBL" id="JALLKP010000002">
    <property type="protein sequence ID" value="KAK2196790.1"/>
    <property type="molecule type" value="Genomic_DNA"/>
</dbReference>
<dbReference type="GO" id="GO:0005788">
    <property type="term" value="C:endoplasmic reticulum lumen"/>
    <property type="evidence" value="ECO:0007669"/>
    <property type="project" value="UniProtKB-SubCell"/>
</dbReference>
<evidence type="ECO:0000259" key="8">
    <source>
        <dbReference type="PROSITE" id="PS51352"/>
    </source>
</evidence>
<evidence type="ECO:0000256" key="7">
    <source>
        <dbReference type="SAM" id="SignalP"/>
    </source>
</evidence>
<sequence length="397" mass="43918">MWRLLTISFLLLNHSSDVLGALYGPTSNVKVLNGDAFKKAISSEGVAIVEFYAEWCGHCKAFAKHVDEAAKILKNVIPVIAVDDATLSSQYNVKGYPTVKIFQGENKTPDVVEYNGARTSQDLVKFAMKTLNRYIKQKAEPNDAKPKKGKESRNGRVVELTDSNFSKLVLSDEASQWLVMFYAPWCGHCRQLEPEWTRMSSISKDAKIGRVDCTVNTNLTAQFGIKGYPTIKLLNQGPKSASNAITYQGPRNANDILEFAKTHFHNIGPPLFVESTQDLEKYCSGPLCILAFLPQNDHLNQNLEIMTSAIKDNSRLPFKFCYTLANEHPQWESTLGLESFPAVVGLNVAKGIFSLLQTGFSERNLSTFVKTILSGKASAGILPGKLNDSANPRCEDL</sequence>
<gene>
    <name evidence="9" type="ORF">BdWA1_002039</name>
</gene>
<feature type="domain" description="Thioredoxin" evidence="8">
    <location>
        <begin position="18"/>
        <end position="132"/>
    </location>
</feature>
<protein>
    <recommendedName>
        <fullName evidence="3">protein disulfide-isomerase</fullName>
        <ecNumber evidence="3">5.3.4.1</ecNumber>
    </recommendedName>
</protein>
<dbReference type="Pfam" id="PF24541">
    <property type="entry name" value="Thioredox_PDIA6_C"/>
    <property type="match status" value="1"/>
</dbReference>
<dbReference type="PANTHER" id="PTHR45815">
    <property type="entry name" value="PROTEIN DISULFIDE-ISOMERASE A6"/>
    <property type="match status" value="1"/>
</dbReference>
<dbReference type="Pfam" id="PF00085">
    <property type="entry name" value="Thioredoxin"/>
    <property type="match status" value="2"/>
</dbReference>
<dbReference type="InterPro" id="IPR057305">
    <property type="entry name" value="Thioredox_PDIA6_C"/>
</dbReference>
<dbReference type="InterPro" id="IPR013766">
    <property type="entry name" value="Thioredoxin_domain"/>
</dbReference>
<dbReference type="GeneID" id="94336337"/>
<organism evidence="9 10">
    <name type="scientific">Babesia duncani</name>
    <dbReference type="NCBI Taxonomy" id="323732"/>
    <lineage>
        <taxon>Eukaryota</taxon>
        <taxon>Sar</taxon>
        <taxon>Alveolata</taxon>
        <taxon>Apicomplexa</taxon>
        <taxon>Aconoidasida</taxon>
        <taxon>Piroplasmida</taxon>
        <taxon>Babesiidae</taxon>
        <taxon>Babesia</taxon>
    </lineage>
</organism>
<dbReference type="RefSeq" id="XP_067803632.1">
    <property type="nucleotide sequence ID" value="XM_067947068.1"/>
</dbReference>
<keyword evidence="5" id="KW-0413">Isomerase</keyword>
<feature type="chain" id="PRO_5042146777" description="protein disulfide-isomerase" evidence="7">
    <location>
        <begin position="21"/>
        <end position="397"/>
    </location>
</feature>
<dbReference type="GO" id="GO:0015035">
    <property type="term" value="F:protein-disulfide reductase activity"/>
    <property type="evidence" value="ECO:0007669"/>
    <property type="project" value="TreeGrafter"/>
</dbReference>
<evidence type="ECO:0000313" key="10">
    <source>
        <dbReference type="Proteomes" id="UP001214638"/>
    </source>
</evidence>
<feature type="domain" description="Thioredoxin" evidence="8">
    <location>
        <begin position="139"/>
        <end position="265"/>
    </location>
</feature>
<keyword evidence="7" id="KW-0732">Signal</keyword>
<evidence type="ECO:0000256" key="1">
    <source>
        <dbReference type="ARBA" id="ARBA00001182"/>
    </source>
</evidence>
<dbReference type="PANTHER" id="PTHR45815:SF3">
    <property type="entry name" value="PROTEIN DISULFIDE-ISOMERASE A6"/>
    <property type="match status" value="1"/>
</dbReference>
<comment type="caution">
    <text evidence="9">The sequence shown here is derived from an EMBL/GenBank/DDBJ whole genome shotgun (WGS) entry which is preliminary data.</text>
</comment>
<dbReference type="AlphaFoldDB" id="A0AAD9PL14"/>
<evidence type="ECO:0000256" key="5">
    <source>
        <dbReference type="ARBA" id="ARBA00023235"/>
    </source>
</evidence>
<evidence type="ECO:0000256" key="4">
    <source>
        <dbReference type="ARBA" id="ARBA00023157"/>
    </source>
</evidence>
<dbReference type="PRINTS" id="PR00421">
    <property type="entry name" value="THIOREDOXIN"/>
</dbReference>